<evidence type="ECO:0000313" key="4">
    <source>
        <dbReference type="Proteomes" id="UP000179807"/>
    </source>
</evidence>
<dbReference type="EMBL" id="MLAK01000551">
    <property type="protein sequence ID" value="OHT12955.1"/>
    <property type="molecule type" value="Genomic_DNA"/>
</dbReference>
<dbReference type="InterPro" id="IPR011009">
    <property type="entry name" value="Kinase-like_dom_sf"/>
</dbReference>
<keyword evidence="1" id="KW-0547">Nucleotide-binding</keyword>
<reference evidence="3" key="1">
    <citation type="submission" date="2016-10" db="EMBL/GenBank/DDBJ databases">
        <authorList>
            <person name="Benchimol M."/>
            <person name="Almeida L.G."/>
            <person name="Vasconcelos A.T."/>
            <person name="Perreira-Neves A."/>
            <person name="Rosa I.A."/>
            <person name="Tasca T."/>
            <person name="Bogo M.R."/>
            <person name="de Souza W."/>
        </authorList>
    </citation>
    <scope>NUCLEOTIDE SEQUENCE [LARGE SCALE GENOMIC DNA]</scope>
    <source>
        <strain evidence="3">K</strain>
    </source>
</reference>
<dbReference type="AlphaFoldDB" id="A0A1J4KNZ6"/>
<protein>
    <recommendedName>
        <fullName evidence="2">Protein kinase domain-containing protein</fullName>
    </recommendedName>
</protein>
<sequence length="336" mass="40260">MSTDITLSCDHNYRKSSMYSALPNKMNNELMSIIKGDDVFEKLFENIEFQYSNHFDDSFWKETAVLFNKAPFLTLSVSVFHPDQMLSTNQVTNSQFNKEIKIYSICFEFYCFVISATNAQTEQSLIEFLSFYQKQLHCSIFYCSFDESTRFNPSTIKISNRDNKNEEIFRFYSHYKTLLDNYPLVLLFVPSVVCYKIQRFYMHRQLFFDDTFFDAFEKYKYTPGDKQKESESQKYIFDPNDFLMLRYLGNGSTSTIFLYLHTKTFYPFAIKEFRSDLDNIDQIIEREQKFYENYSHPFIVYYYYGNIKFPNKPKKSFILEFMSNGTLAENIKSFFF</sequence>
<evidence type="ECO:0000256" key="1">
    <source>
        <dbReference type="PROSITE-ProRule" id="PRU10141"/>
    </source>
</evidence>
<dbReference type="SUPFAM" id="SSF56112">
    <property type="entry name" value="Protein kinase-like (PK-like)"/>
    <property type="match status" value="1"/>
</dbReference>
<keyword evidence="1" id="KW-0067">ATP-binding</keyword>
<dbReference type="Pfam" id="PF00069">
    <property type="entry name" value="Pkinase"/>
    <property type="match status" value="1"/>
</dbReference>
<name>A0A1J4KNZ6_9EUKA</name>
<evidence type="ECO:0000259" key="2">
    <source>
        <dbReference type="PROSITE" id="PS50011"/>
    </source>
</evidence>
<dbReference type="Gene3D" id="3.30.200.20">
    <property type="entry name" value="Phosphorylase Kinase, domain 1"/>
    <property type="match status" value="1"/>
</dbReference>
<evidence type="ECO:0000313" key="3">
    <source>
        <dbReference type="EMBL" id="OHT12955.1"/>
    </source>
</evidence>
<dbReference type="PROSITE" id="PS00107">
    <property type="entry name" value="PROTEIN_KINASE_ATP"/>
    <property type="match status" value="1"/>
</dbReference>
<feature type="binding site" evidence="1">
    <location>
        <position position="271"/>
    </location>
    <ligand>
        <name>ATP</name>
        <dbReference type="ChEBI" id="CHEBI:30616"/>
    </ligand>
</feature>
<accession>A0A1J4KNZ6</accession>
<organism evidence="3 4">
    <name type="scientific">Tritrichomonas foetus</name>
    <dbReference type="NCBI Taxonomy" id="1144522"/>
    <lineage>
        <taxon>Eukaryota</taxon>
        <taxon>Metamonada</taxon>
        <taxon>Parabasalia</taxon>
        <taxon>Tritrichomonadida</taxon>
        <taxon>Tritrichomonadidae</taxon>
        <taxon>Tritrichomonas</taxon>
    </lineage>
</organism>
<dbReference type="GeneID" id="94834032"/>
<keyword evidence="4" id="KW-1185">Reference proteome</keyword>
<dbReference type="GO" id="GO:0005524">
    <property type="term" value="F:ATP binding"/>
    <property type="evidence" value="ECO:0007669"/>
    <property type="project" value="UniProtKB-UniRule"/>
</dbReference>
<comment type="caution">
    <text evidence="3">The sequence shown here is derived from an EMBL/GenBank/DDBJ whole genome shotgun (WGS) entry which is preliminary data.</text>
</comment>
<dbReference type="GO" id="GO:0004672">
    <property type="term" value="F:protein kinase activity"/>
    <property type="evidence" value="ECO:0007669"/>
    <property type="project" value="InterPro"/>
</dbReference>
<proteinExistence type="predicted"/>
<gene>
    <name evidence="3" type="ORF">TRFO_17011</name>
</gene>
<dbReference type="VEuPathDB" id="TrichDB:TRFO_17011"/>
<dbReference type="PROSITE" id="PS50011">
    <property type="entry name" value="PROTEIN_KINASE_DOM"/>
    <property type="match status" value="1"/>
</dbReference>
<dbReference type="Proteomes" id="UP000179807">
    <property type="component" value="Unassembled WGS sequence"/>
</dbReference>
<dbReference type="InterPro" id="IPR000719">
    <property type="entry name" value="Prot_kinase_dom"/>
</dbReference>
<feature type="domain" description="Protein kinase" evidence="2">
    <location>
        <begin position="242"/>
        <end position="336"/>
    </location>
</feature>
<dbReference type="RefSeq" id="XP_068366091.1">
    <property type="nucleotide sequence ID" value="XM_068499328.1"/>
</dbReference>
<dbReference type="InterPro" id="IPR017441">
    <property type="entry name" value="Protein_kinase_ATP_BS"/>
</dbReference>